<dbReference type="PROSITE" id="PS50181">
    <property type="entry name" value="FBOX"/>
    <property type="match status" value="1"/>
</dbReference>
<dbReference type="PANTHER" id="PTHR33784:SF10">
    <property type="entry name" value="F-BOX PROTEIN"/>
    <property type="match status" value="1"/>
</dbReference>
<name>A0A2Z6NBR2_TRISU</name>
<keyword evidence="3" id="KW-1185">Reference proteome</keyword>
<dbReference type="AlphaFoldDB" id="A0A2Z6NBR2"/>
<sequence length="208" mass="24026">MASRIISKRGINKTRHASIQSLPRDLLLEVVATVASQSFLDLHNVKMCCKEFLQVTEQNYVLQKVSLDNFPLIQWFPNEKASSFLKRCEESENIEILFREGLREYFSYPNGNIGGLERLQIAAQRGHKEATYVYGMLLLCSENYESRKQGIEYMCSLRISKCITSSRKKGTCKGWRVKKGRWVLLDDEDDDLYSTLVINVKEDVKENV</sequence>
<dbReference type="EMBL" id="DF973547">
    <property type="protein sequence ID" value="GAU34132.1"/>
    <property type="molecule type" value="Genomic_DNA"/>
</dbReference>
<dbReference type="Proteomes" id="UP000242715">
    <property type="component" value="Unassembled WGS sequence"/>
</dbReference>
<dbReference type="PANTHER" id="PTHR33784">
    <property type="entry name" value="OS05G0482100 PROTEIN"/>
    <property type="match status" value="1"/>
</dbReference>
<dbReference type="Pfam" id="PF23310">
    <property type="entry name" value="TPR_27"/>
    <property type="match status" value="1"/>
</dbReference>
<evidence type="ECO:0000313" key="3">
    <source>
        <dbReference type="Proteomes" id="UP000242715"/>
    </source>
</evidence>
<organism evidence="2 3">
    <name type="scientific">Trifolium subterraneum</name>
    <name type="common">Subterranean clover</name>
    <dbReference type="NCBI Taxonomy" id="3900"/>
    <lineage>
        <taxon>Eukaryota</taxon>
        <taxon>Viridiplantae</taxon>
        <taxon>Streptophyta</taxon>
        <taxon>Embryophyta</taxon>
        <taxon>Tracheophyta</taxon>
        <taxon>Spermatophyta</taxon>
        <taxon>Magnoliopsida</taxon>
        <taxon>eudicotyledons</taxon>
        <taxon>Gunneridae</taxon>
        <taxon>Pentapetalae</taxon>
        <taxon>rosids</taxon>
        <taxon>fabids</taxon>
        <taxon>Fabales</taxon>
        <taxon>Fabaceae</taxon>
        <taxon>Papilionoideae</taxon>
        <taxon>50 kb inversion clade</taxon>
        <taxon>NPAAA clade</taxon>
        <taxon>Hologalegina</taxon>
        <taxon>IRL clade</taxon>
        <taxon>Trifolieae</taxon>
        <taxon>Trifolium</taxon>
    </lineage>
</organism>
<gene>
    <name evidence="2" type="ORF">TSUD_66110</name>
</gene>
<dbReference type="InterPro" id="IPR001810">
    <property type="entry name" value="F-box_dom"/>
</dbReference>
<evidence type="ECO:0000259" key="1">
    <source>
        <dbReference type="PROSITE" id="PS50181"/>
    </source>
</evidence>
<protein>
    <recommendedName>
        <fullName evidence="1">F-box domain-containing protein</fullName>
    </recommendedName>
</protein>
<dbReference type="InterPro" id="IPR040338">
    <property type="entry name" value="At1g67623-like"/>
</dbReference>
<dbReference type="OrthoDB" id="1865546at2759"/>
<feature type="domain" description="F-box" evidence="1">
    <location>
        <begin position="16"/>
        <end position="65"/>
    </location>
</feature>
<proteinExistence type="predicted"/>
<evidence type="ECO:0000313" key="2">
    <source>
        <dbReference type="EMBL" id="GAU34132.1"/>
    </source>
</evidence>
<accession>A0A2Z6NBR2</accession>
<reference evidence="3" key="1">
    <citation type="journal article" date="2017" name="Front. Plant Sci.">
        <title>Climate Clever Clovers: New Paradigm to Reduce the Environmental Footprint of Ruminants by Breeding Low Methanogenic Forages Utilizing Haplotype Variation.</title>
        <authorList>
            <person name="Kaur P."/>
            <person name="Appels R."/>
            <person name="Bayer P.E."/>
            <person name="Keeble-Gagnere G."/>
            <person name="Wang J."/>
            <person name="Hirakawa H."/>
            <person name="Shirasawa K."/>
            <person name="Vercoe P."/>
            <person name="Stefanova K."/>
            <person name="Durmic Z."/>
            <person name="Nichols P."/>
            <person name="Revell C."/>
            <person name="Isobe S.N."/>
            <person name="Edwards D."/>
            <person name="Erskine W."/>
        </authorList>
    </citation>
    <scope>NUCLEOTIDE SEQUENCE [LARGE SCALE GENOMIC DNA]</scope>
    <source>
        <strain evidence="3">cv. Daliak</strain>
    </source>
</reference>
<dbReference type="InterPro" id="IPR057136">
    <property type="entry name" value="At2g35280_TPR_dom"/>
</dbReference>